<evidence type="ECO:0000313" key="1">
    <source>
        <dbReference type="EMBL" id="MPC35924.1"/>
    </source>
</evidence>
<comment type="caution">
    <text evidence="1">The sequence shown here is derived from an EMBL/GenBank/DDBJ whole genome shotgun (WGS) entry which is preliminary data.</text>
</comment>
<sequence length="59" mass="6465">MNKERSSKSITCVSNVDKCRMYLLLLTSKQHKPASCSHNLATSHLPVTVPPHTHSAAAH</sequence>
<protein>
    <submittedName>
        <fullName evidence="1">Uncharacterized protein</fullName>
    </submittedName>
</protein>
<organism evidence="1 2">
    <name type="scientific">Portunus trituberculatus</name>
    <name type="common">Swimming crab</name>
    <name type="synonym">Neptunus trituberculatus</name>
    <dbReference type="NCBI Taxonomy" id="210409"/>
    <lineage>
        <taxon>Eukaryota</taxon>
        <taxon>Metazoa</taxon>
        <taxon>Ecdysozoa</taxon>
        <taxon>Arthropoda</taxon>
        <taxon>Crustacea</taxon>
        <taxon>Multicrustacea</taxon>
        <taxon>Malacostraca</taxon>
        <taxon>Eumalacostraca</taxon>
        <taxon>Eucarida</taxon>
        <taxon>Decapoda</taxon>
        <taxon>Pleocyemata</taxon>
        <taxon>Brachyura</taxon>
        <taxon>Eubrachyura</taxon>
        <taxon>Portunoidea</taxon>
        <taxon>Portunidae</taxon>
        <taxon>Portuninae</taxon>
        <taxon>Portunus</taxon>
    </lineage>
</organism>
<proteinExistence type="predicted"/>
<reference evidence="1 2" key="1">
    <citation type="submission" date="2019-05" db="EMBL/GenBank/DDBJ databases">
        <title>Another draft genome of Portunus trituberculatus and its Hox gene families provides insights of decapod evolution.</title>
        <authorList>
            <person name="Jeong J.-H."/>
            <person name="Song I."/>
            <person name="Kim S."/>
            <person name="Choi T."/>
            <person name="Kim D."/>
            <person name="Ryu S."/>
            <person name="Kim W."/>
        </authorList>
    </citation>
    <scope>NUCLEOTIDE SEQUENCE [LARGE SCALE GENOMIC DNA]</scope>
    <source>
        <tissue evidence="1">Muscle</tissue>
    </source>
</reference>
<dbReference type="EMBL" id="VSRR010003382">
    <property type="protein sequence ID" value="MPC35924.1"/>
    <property type="molecule type" value="Genomic_DNA"/>
</dbReference>
<accession>A0A5B7EUE7</accession>
<dbReference type="Proteomes" id="UP000324222">
    <property type="component" value="Unassembled WGS sequence"/>
</dbReference>
<name>A0A5B7EUE7_PORTR</name>
<gene>
    <name evidence="1" type="ORF">E2C01_029363</name>
</gene>
<dbReference type="AlphaFoldDB" id="A0A5B7EUE7"/>
<keyword evidence="2" id="KW-1185">Reference proteome</keyword>
<evidence type="ECO:0000313" key="2">
    <source>
        <dbReference type="Proteomes" id="UP000324222"/>
    </source>
</evidence>